<evidence type="ECO:0000313" key="4">
    <source>
        <dbReference type="Proteomes" id="UP001500945"/>
    </source>
</evidence>
<dbReference type="SUPFAM" id="SSF51338">
    <property type="entry name" value="Composite domain of metallo-dependent hydrolases"/>
    <property type="match status" value="1"/>
</dbReference>
<reference evidence="4" key="1">
    <citation type="journal article" date="2019" name="Int. J. Syst. Evol. Microbiol.">
        <title>The Global Catalogue of Microorganisms (GCM) 10K type strain sequencing project: providing services to taxonomists for standard genome sequencing and annotation.</title>
        <authorList>
            <consortium name="The Broad Institute Genomics Platform"/>
            <consortium name="The Broad Institute Genome Sequencing Center for Infectious Disease"/>
            <person name="Wu L."/>
            <person name="Ma J."/>
        </authorList>
    </citation>
    <scope>NUCLEOTIDE SEQUENCE [LARGE SCALE GENOMIC DNA]</scope>
    <source>
        <strain evidence="4">JCM 17809</strain>
    </source>
</reference>
<evidence type="ECO:0000313" key="3">
    <source>
        <dbReference type="EMBL" id="GAA4402749.1"/>
    </source>
</evidence>
<feature type="domain" description="Amidohydrolase-related" evidence="2">
    <location>
        <begin position="61"/>
        <end position="409"/>
    </location>
</feature>
<evidence type="ECO:0000259" key="2">
    <source>
        <dbReference type="Pfam" id="PF01979"/>
    </source>
</evidence>
<dbReference type="InterPro" id="IPR011059">
    <property type="entry name" value="Metal-dep_hydrolase_composite"/>
</dbReference>
<proteinExistence type="predicted"/>
<accession>A0ABP8K9I0</accession>
<dbReference type="PANTHER" id="PTHR43794:SF11">
    <property type="entry name" value="AMIDOHYDROLASE-RELATED DOMAIN-CONTAINING PROTEIN"/>
    <property type="match status" value="1"/>
</dbReference>
<organism evidence="3 4">
    <name type="scientific">Fodinibacter luteus</name>
    <dbReference type="NCBI Taxonomy" id="552064"/>
    <lineage>
        <taxon>Bacteria</taxon>
        <taxon>Bacillati</taxon>
        <taxon>Actinomycetota</taxon>
        <taxon>Actinomycetes</taxon>
        <taxon>Micrococcales</taxon>
        <taxon>Intrasporangiaceae</taxon>
        <taxon>Fodinibacter (ex Wang et al. 2009)</taxon>
    </lineage>
</organism>
<comment type="caution">
    <text evidence="3">The sequence shown here is derived from an EMBL/GenBank/DDBJ whole genome shotgun (WGS) entry which is preliminary data.</text>
</comment>
<dbReference type="Proteomes" id="UP001500945">
    <property type="component" value="Unassembled WGS sequence"/>
</dbReference>
<dbReference type="Pfam" id="PF01979">
    <property type="entry name" value="Amidohydro_1"/>
    <property type="match status" value="1"/>
</dbReference>
<gene>
    <name evidence="3" type="primary">ssnA</name>
    <name evidence="3" type="ORF">GCM10023168_13630</name>
</gene>
<dbReference type="InterPro" id="IPR032466">
    <property type="entry name" value="Metal_Hydrolase"/>
</dbReference>
<name>A0ABP8K9I0_9MICO</name>
<keyword evidence="4" id="KW-1185">Reference proteome</keyword>
<dbReference type="EMBL" id="BAABGM010000008">
    <property type="protein sequence ID" value="GAA4402749.1"/>
    <property type="molecule type" value="Genomic_DNA"/>
</dbReference>
<dbReference type="InterPro" id="IPR006680">
    <property type="entry name" value="Amidohydro-rel"/>
</dbReference>
<evidence type="ECO:0000256" key="1">
    <source>
        <dbReference type="ARBA" id="ARBA00022801"/>
    </source>
</evidence>
<dbReference type="SUPFAM" id="SSF51556">
    <property type="entry name" value="Metallo-dependent hydrolases"/>
    <property type="match status" value="1"/>
</dbReference>
<dbReference type="Gene3D" id="2.30.40.10">
    <property type="entry name" value="Urease, subunit C, domain 1"/>
    <property type="match status" value="1"/>
</dbReference>
<sequence length="453" mass="47272">MRTMAEVSGLVPSLALCGATVVTDLDPPEVVHADVVLAGDRVVAVGVAPPFVPRRDCSGTLVVPGGVCAHHHLYSALAVGMPYHLPPPTTFTEILQRVWWRLDRALDEDAVRASALRAGLDALRAGTTTVVDHHASPEAVDGSLDVIAEALAQVGIRSVLCYEVTDRDGPRRARAGLAENRRFLTRSHTLARGMVGAHASFTLGDDTLGELADLARGAGVGVHVHVAEGEVDQDDARARGSAGVVDRLERAGVLTDRALLAHCVHLSPPEVARIAGSGATVVCCPRSNMGNAVGQSPFAHVGAGVALGTDGIGGDLIAESQAGYLRAREADLGTTTAWPLARLAEGARFAGRVHDEPLLGILRPGAPADLVVLEHPAPGTVTADTLADHWVLGLSSAQVRDVVVAGELVIADRRSTRLDEAEVAADGAREAARLRARLESVPPHPFEPRGSQS</sequence>
<dbReference type="InterPro" id="IPR050287">
    <property type="entry name" value="MTA/SAH_deaminase"/>
</dbReference>
<dbReference type="Gene3D" id="3.20.20.140">
    <property type="entry name" value="Metal-dependent hydrolases"/>
    <property type="match status" value="1"/>
</dbReference>
<protein>
    <submittedName>
        <fullName evidence="3">Aminohydrolase SsnA</fullName>
    </submittedName>
</protein>
<keyword evidence="1" id="KW-0378">Hydrolase</keyword>
<dbReference type="PANTHER" id="PTHR43794">
    <property type="entry name" value="AMINOHYDROLASE SSNA-RELATED"/>
    <property type="match status" value="1"/>
</dbReference>